<feature type="domain" description="Phosphoribosyltransferase" evidence="1">
    <location>
        <begin position="12"/>
        <end position="193"/>
    </location>
</feature>
<dbReference type="InterPro" id="IPR029057">
    <property type="entry name" value="PRTase-like"/>
</dbReference>
<dbReference type="Proteomes" id="UP000030302">
    <property type="component" value="Chromosome"/>
</dbReference>
<proteinExistence type="predicted"/>
<dbReference type="KEGG" id="care:LT85_0097"/>
<dbReference type="AlphaFoldDB" id="A0A0A1F8W8"/>
<evidence type="ECO:0000313" key="3">
    <source>
        <dbReference type="Proteomes" id="UP000030302"/>
    </source>
</evidence>
<gene>
    <name evidence="2" type="ORF">LT85_0097</name>
</gene>
<name>A0A0A1F8W8_9BURK</name>
<dbReference type="EC" id="2.1.1.77" evidence="2"/>
<dbReference type="EMBL" id="CP009962">
    <property type="protein sequence ID" value="AIY39257.1"/>
    <property type="molecule type" value="Genomic_DNA"/>
</dbReference>
<dbReference type="HOGENOM" id="CLU_083583_0_0_4"/>
<protein>
    <submittedName>
        <fullName evidence="2">Protein-L-isoaspartate O-methyltransferase</fullName>
        <ecNumber evidence="2">2.1.1.77</ecNumber>
    </submittedName>
</protein>
<keyword evidence="2" id="KW-0489">Methyltransferase</keyword>
<keyword evidence="3" id="KW-1185">Reference proteome</keyword>
<organism evidence="2 3">
    <name type="scientific">Collimonas arenae</name>
    <dbReference type="NCBI Taxonomy" id="279058"/>
    <lineage>
        <taxon>Bacteria</taxon>
        <taxon>Pseudomonadati</taxon>
        <taxon>Pseudomonadota</taxon>
        <taxon>Betaproteobacteria</taxon>
        <taxon>Burkholderiales</taxon>
        <taxon>Oxalobacteraceae</taxon>
        <taxon>Collimonas</taxon>
    </lineage>
</organism>
<dbReference type="GO" id="GO:0032259">
    <property type="term" value="P:methylation"/>
    <property type="evidence" value="ECO:0007669"/>
    <property type="project" value="UniProtKB-KW"/>
</dbReference>
<dbReference type="InterPro" id="IPR000836">
    <property type="entry name" value="PRTase_dom"/>
</dbReference>
<dbReference type="CDD" id="cd06223">
    <property type="entry name" value="PRTases_typeI"/>
    <property type="match status" value="1"/>
</dbReference>
<dbReference type="Pfam" id="PF00156">
    <property type="entry name" value="Pribosyltran"/>
    <property type="match status" value="1"/>
</dbReference>
<keyword evidence="2" id="KW-0808">Transferase</keyword>
<sequence length="222" mass="24647">MNMLKIFANRTEAAQMLAHDLHEYKGRNPLILAIPRGAVPMGKVLAQRLDGELDIVLVHKLGAPFHQECAIGAIDETGWVYINSFADEAGGTGAFLEEEKHRQLLLLRERRLRFTPHQQAIDPRGRIAIVIDDGMASGATMIAALHTVRARQPAELICAVPVAAPESLEQVRPLADRIFCLLAPTGFFAVGQFYRDFRQVEDEEVIALLSRNHKDEKSGTHP</sequence>
<dbReference type="Gene3D" id="3.30.1310.20">
    <property type="entry name" value="PRTase-like"/>
    <property type="match status" value="1"/>
</dbReference>
<accession>A0A0A1F8W8</accession>
<evidence type="ECO:0000259" key="1">
    <source>
        <dbReference type="Pfam" id="PF00156"/>
    </source>
</evidence>
<dbReference type="GO" id="GO:0004719">
    <property type="term" value="F:protein-L-isoaspartate (D-aspartate) O-methyltransferase activity"/>
    <property type="evidence" value="ECO:0007669"/>
    <property type="project" value="UniProtKB-EC"/>
</dbReference>
<dbReference type="Gene3D" id="3.40.50.2020">
    <property type="match status" value="1"/>
</dbReference>
<evidence type="ECO:0000313" key="2">
    <source>
        <dbReference type="EMBL" id="AIY39257.1"/>
    </source>
</evidence>
<reference evidence="3" key="1">
    <citation type="journal article" date="2014" name="Soil Biol. Biochem.">
        <title>Structure and function of bacterial communities in ageing soils: Insights from the Mendocino ecological staircase.</title>
        <authorList>
            <person name="Uroz S."/>
            <person name="Tech J.J."/>
            <person name="Sawaya N.A."/>
            <person name="Frey-Klett P."/>
            <person name="Leveau J.H.J."/>
        </authorList>
    </citation>
    <scope>NUCLEOTIDE SEQUENCE [LARGE SCALE GENOMIC DNA]</scope>
    <source>
        <strain evidence="3">Cal35</strain>
    </source>
</reference>
<dbReference type="SUPFAM" id="SSF53271">
    <property type="entry name" value="PRTase-like"/>
    <property type="match status" value="1"/>
</dbReference>